<evidence type="ECO:0000256" key="1">
    <source>
        <dbReference type="SAM" id="Phobius"/>
    </source>
</evidence>
<keyword evidence="1" id="KW-1133">Transmembrane helix</keyword>
<reference evidence="2" key="1">
    <citation type="journal article" date="2020" name="Stud. Mycol.">
        <title>101 Dothideomycetes genomes: a test case for predicting lifestyles and emergence of pathogens.</title>
        <authorList>
            <person name="Haridas S."/>
            <person name="Albert R."/>
            <person name="Binder M."/>
            <person name="Bloem J."/>
            <person name="Labutti K."/>
            <person name="Salamov A."/>
            <person name="Andreopoulos B."/>
            <person name="Baker S."/>
            <person name="Barry K."/>
            <person name="Bills G."/>
            <person name="Bluhm B."/>
            <person name="Cannon C."/>
            <person name="Castanera R."/>
            <person name="Culley D."/>
            <person name="Daum C."/>
            <person name="Ezra D."/>
            <person name="Gonzalez J."/>
            <person name="Henrissat B."/>
            <person name="Kuo A."/>
            <person name="Liang C."/>
            <person name="Lipzen A."/>
            <person name="Lutzoni F."/>
            <person name="Magnuson J."/>
            <person name="Mondo S."/>
            <person name="Nolan M."/>
            <person name="Ohm R."/>
            <person name="Pangilinan J."/>
            <person name="Park H.-J."/>
            <person name="Ramirez L."/>
            <person name="Alfaro M."/>
            <person name="Sun H."/>
            <person name="Tritt A."/>
            <person name="Yoshinaga Y."/>
            <person name="Zwiers L.-H."/>
            <person name="Turgeon B."/>
            <person name="Goodwin S."/>
            <person name="Spatafora J."/>
            <person name="Crous P."/>
            <person name="Grigoriev I."/>
        </authorList>
    </citation>
    <scope>NUCLEOTIDE SEQUENCE</scope>
    <source>
        <strain evidence="2">CBS 121167</strain>
    </source>
</reference>
<dbReference type="EMBL" id="ML995479">
    <property type="protein sequence ID" value="KAF2144585.1"/>
    <property type="molecule type" value="Genomic_DNA"/>
</dbReference>
<feature type="transmembrane region" description="Helical" evidence="1">
    <location>
        <begin position="68"/>
        <end position="90"/>
    </location>
</feature>
<proteinExistence type="predicted"/>
<name>A0A6A6BMV4_9PEZI</name>
<keyword evidence="1" id="KW-0812">Transmembrane</keyword>
<evidence type="ECO:0000313" key="2">
    <source>
        <dbReference type="EMBL" id="KAF2144585.1"/>
    </source>
</evidence>
<dbReference type="GeneID" id="54292944"/>
<dbReference type="Proteomes" id="UP000799438">
    <property type="component" value="Unassembled WGS sequence"/>
</dbReference>
<protein>
    <submittedName>
        <fullName evidence="2">Uncharacterized protein</fullName>
    </submittedName>
</protein>
<accession>A0A6A6BMV4</accession>
<sequence>MAHRLLWPIYLPSTRPTALAPRTRCFAFRRKISLVRCWIGQIDKAGRQSDGLIPRHRRSRIPAPSTSVLVLLGLFLWVYVLACLLAYLFWLMGFFRRIYGHGYGGKTEMGEEYRDIKTWGKINA</sequence>
<keyword evidence="3" id="KW-1185">Reference proteome</keyword>
<gene>
    <name evidence="2" type="ORF">K452DRAFT_143956</name>
</gene>
<keyword evidence="1" id="KW-0472">Membrane</keyword>
<dbReference type="AlphaFoldDB" id="A0A6A6BMV4"/>
<dbReference type="RefSeq" id="XP_033400297.1">
    <property type="nucleotide sequence ID" value="XM_033535450.1"/>
</dbReference>
<evidence type="ECO:0000313" key="3">
    <source>
        <dbReference type="Proteomes" id="UP000799438"/>
    </source>
</evidence>
<organism evidence="2 3">
    <name type="scientific">Aplosporella prunicola CBS 121167</name>
    <dbReference type="NCBI Taxonomy" id="1176127"/>
    <lineage>
        <taxon>Eukaryota</taxon>
        <taxon>Fungi</taxon>
        <taxon>Dikarya</taxon>
        <taxon>Ascomycota</taxon>
        <taxon>Pezizomycotina</taxon>
        <taxon>Dothideomycetes</taxon>
        <taxon>Dothideomycetes incertae sedis</taxon>
        <taxon>Botryosphaeriales</taxon>
        <taxon>Aplosporellaceae</taxon>
        <taxon>Aplosporella</taxon>
    </lineage>
</organism>